<organism evidence="13 14">
    <name type="scientific">Gnathostoma spinigerum</name>
    <dbReference type="NCBI Taxonomy" id="75299"/>
    <lineage>
        <taxon>Eukaryota</taxon>
        <taxon>Metazoa</taxon>
        <taxon>Ecdysozoa</taxon>
        <taxon>Nematoda</taxon>
        <taxon>Chromadorea</taxon>
        <taxon>Rhabditida</taxon>
        <taxon>Spirurina</taxon>
        <taxon>Gnathostomatomorpha</taxon>
        <taxon>Gnathostomatoidea</taxon>
        <taxon>Gnathostomatidae</taxon>
        <taxon>Gnathostoma</taxon>
    </lineage>
</organism>
<keyword evidence="9" id="KW-0966">Cell projection</keyword>
<evidence type="ECO:0000256" key="6">
    <source>
        <dbReference type="ARBA" id="ARBA00022989"/>
    </source>
</evidence>
<dbReference type="InterPro" id="IPR029409">
    <property type="entry name" value="TMEM237"/>
</dbReference>
<evidence type="ECO:0000256" key="5">
    <source>
        <dbReference type="ARBA" id="ARBA00022794"/>
    </source>
</evidence>
<comment type="function">
    <text evidence="10">Component of the transition zone in primary cilia. Required for ciliogenesis.</text>
</comment>
<protein>
    <recommendedName>
        <fullName evidence="15">Transmembrane protein</fullName>
    </recommendedName>
</protein>
<evidence type="ECO:0008006" key="15">
    <source>
        <dbReference type="Google" id="ProtNLM"/>
    </source>
</evidence>
<evidence type="ECO:0000256" key="2">
    <source>
        <dbReference type="ARBA" id="ARBA00004141"/>
    </source>
</evidence>
<dbReference type="Pfam" id="PF15383">
    <property type="entry name" value="TMEM237"/>
    <property type="match status" value="1"/>
</dbReference>
<feature type="region of interest" description="Disordered" evidence="11">
    <location>
        <begin position="267"/>
        <end position="295"/>
    </location>
</feature>
<dbReference type="PANTHER" id="PTHR28388">
    <property type="entry name" value="TRANSMEMBRANE PROTEIN 237"/>
    <property type="match status" value="1"/>
</dbReference>
<comment type="subcellular location">
    <subcellularLocation>
        <location evidence="1">Cell projection</location>
        <location evidence="1">Cilium</location>
    </subcellularLocation>
    <subcellularLocation>
        <location evidence="2">Membrane</location>
        <topology evidence="2">Multi-pass membrane protein</topology>
    </subcellularLocation>
</comment>
<gene>
    <name evidence="13" type="ORF">AB6A40_000287</name>
</gene>
<keyword evidence="14" id="KW-1185">Reference proteome</keyword>
<evidence type="ECO:0000256" key="3">
    <source>
        <dbReference type="ARBA" id="ARBA00008783"/>
    </source>
</evidence>
<dbReference type="PANTHER" id="PTHR28388:SF1">
    <property type="entry name" value="TRANSMEMBRANE PROTEIN 237"/>
    <property type="match status" value="1"/>
</dbReference>
<evidence type="ECO:0000256" key="4">
    <source>
        <dbReference type="ARBA" id="ARBA00022692"/>
    </source>
</evidence>
<keyword evidence="4 12" id="KW-0812">Transmembrane</keyword>
<name>A0ABD6E1W9_9BILA</name>
<evidence type="ECO:0000256" key="10">
    <source>
        <dbReference type="ARBA" id="ARBA00025631"/>
    </source>
</evidence>
<feature type="compositionally biased region" description="Basic and acidic residues" evidence="11">
    <location>
        <begin position="269"/>
        <end position="282"/>
    </location>
</feature>
<evidence type="ECO:0000256" key="8">
    <source>
        <dbReference type="ARBA" id="ARBA00023136"/>
    </source>
</evidence>
<evidence type="ECO:0000256" key="12">
    <source>
        <dbReference type="SAM" id="Phobius"/>
    </source>
</evidence>
<dbReference type="GO" id="GO:0016020">
    <property type="term" value="C:membrane"/>
    <property type="evidence" value="ECO:0007669"/>
    <property type="project" value="UniProtKB-SubCell"/>
</dbReference>
<feature type="region of interest" description="Disordered" evidence="11">
    <location>
        <begin position="1"/>
        <end position="27"/>
    </location>
</feature>
<keyword evidence="8 12" id="KW-0472">Membrane</keyword>
<evidence type="ECO:0000313" key="13">
    <source>
        <dbReference type="EMBL" id="MFH4973578.1"/>
    </source>
</evidence>
<accession>A0ABD6E1W9</accession>
<keyword evidence="7" id="KW-0969">Cilium</keyword>
<evidence type="ECO:0000256" key="11">
    <source>
        <dbReference type="SAM" id="MobiDB-lite"/>
    </source>
</evidence>
<comment type="caution">
    <text evidence="13">The sequence shown here is derived from an EMBL/GenBank/DDBJ whole genome shotgun (WGS) entry which is preliminary data.</text>
</comment>
<proteinExistence type="inferred from homology"/>
<dbReference type="GO" id="GO:0005929">
    <property type="term" value="C:cilium"/>
    <property type="evidence" value="ECO:0007669"/>
    <property type="project" value="UniProtKB-SubCell"/>
</dbReference>
<dbReference type="AlphaFoldDB" id="A0ABD6E1W9"/>
<keyword evidence="5" id="KW-0970">Cilium biogenesis/degradation</keyword>
<dbReference type="Proteomes" id="UP001608902">
    <property type="component" value="Unassembled WGS sequence"/>
</dbReference>
<dbReference type="GO" id="GO:0030030">
    <property type="term" value="P:cell projection organization"/>
    <property type="evidence" value="ECO:0007669"/>
    <property type="project" value="UniProtKB-KW"/>
</dbReference>
<dbReference type="EMBL" id="JBGFUD010000079">
    <property type="protein sequence ID" value="MFH4973578.1"/>
    <property type="molecule type" value="Genomic_DNA"/>
</dbReference>
<keyword evidence="6 12" id="KW-1133">Transmembrane helix</keyword>
<feature type="transmembrane region" description="Helical" evidence="12">
    <location>
        <begin position="209"/>
        <end position="227"/>
    </location>
</feature>
<evidence type="ECO:0000313" key="14">
    <source>
        <dbReference type="Proteomes" id="UP001608902"/>
    </source>
</evidence>
<evidence type="ECO:0000256" key="7">
    <source>
        <dbReference type="ARBA" id="ARBA00023069"/>
    </source>
</evidence>
<comment type="similarity">
    <text evidence="3">Belongs to the TMEM237 family.</text>
</comment>
<feature type="transmembrane region" description="Helical" evidence="12">
    <location>
        <begin position="123"/>
        <end position="140"/>
    </location>
</feature>
<reference evidence="13 14" key="1">
    <citation type="submission" date="2024-08" db="EMBL/GenBank/DDBJ databases">
        <title>Gnathostoma spinigerum genome.</title>
        <authorList>
            <person name="Gonzalez-Bertolin B."/>
            <person name="Monzon S."/>
            <person name="Zaballos A."/>
            <person name="Jimenez P."/>
            <person name="Dekumyoy P."/>
            <person name="Varona S."/>
            <person name="Cuesta I."/>
            <person name="Sumanam S."/>
            <person name="Adisakwattana P."/>
            <person name="Gasser R.B."/>
            <person name="Hernandez-Gonzalez A."/>
            <person name="Young N.D."/>
            <person name="Perteguer M.J."/>
        </authorList>
    </citation>
    <scope>NUCLEOTIDE SEQUENCE [LARGE SCALE GENOMIC DNA]</scope>
    <source>
        <strain evidence="13">AL3</strain>
        <tissue evidence="13">Liver</tissue>
    </source>
</reference>
<evidence type="ECO:0000256" key="1">
    <source>
        <dbReference type="ARBA" id="ARBA00004138"/>
    </source>
</evidence>
<sequence>MEVDANSVCSEDTPKHTTSEAVGDATGGTWQSRPVSDIFIQCNQSFRKTDRQRYERMITKEIKQEASSPPETVQVAAQIQRAFHSTAVICQGFLSGWAAANITYFFADEIEGHYRSYCANGSVFQTVFYILFIVGAVSALDRLECQKSAWATIRKVLSLQAGSLALFLSLIGALLSLFFDVQNHYGNDLLMDQMVHENQTSSGRVICQWIGVSRALVAMFTWLLLAFSPDENPLLHQIQLLYQLVTSNANIVGEILLRGKVNANKKSMNHIDSERKGEELRNPRLGSQQKFTEKSPFSEVHDMTASLEVHDMT</sequence>
<evidence type="ECO:0000256" key="9">
    <source>
        <dbReference type="ARBA" id="ARBA00023273"/>
    </source>
</evidence>
<feature type="transmembrane region" description="Helical" evidence="12">
    <location>
        <begin position="161"/>
        <end position="179"/>
    </location>
</feature>